<keyword evidence="2" id="KW-1185">Reference proteome</keyword>
<dbReference type="HOGENOM" id="CLU_3156362_0_0_10"/>
<dbReference type="AlphaFoldDB" id="E7RRJ8"/>
<protein>
    <submittedName>
        <fullName evidence="1">Uncharacterized protein</fullName>
    </submittedName>
</protein>
<proteinExistence type="predicted"/>
<dbReference type="STRING" id="28134.SAMN05444288_1435"/>
<evidence type="ECO:0000313" key="1">
    <source>
        <dbReference type="EMBL" id="EFZ36886.1"/>
    </source>
</evidence>
<name>E7RRJ8_9BACT</name>
<dbReference type="EMBL" id="AEPE02000005">
    <property type="protein sequence ID" value="EFZ36886.1"/>
    <property type="molecule type" value="Genomic_DNA"/>
</dbReference>
<comment type="caution">
    <text evidence="1">The sequence shown here is derived from an EMBL/GenBank/DDBJ whole genome shotgun (WGS) entry which is preliminary data.</text>
</comment>
<reference evidence="1" key="1">
    <citation type="submission" date="2011-01" db="EMBL/GenBank/DDBJ databases">
        <authorList>
            <person name="Muzny D."/>
            <person name="Qin X."/>
            <person name="Buhay C."/>
            <person name="Dugan-Rocha S."/>
            <person name="Ding Y."/>
            <person name="Chen G."/>
            <person name="Hawes A."/>
            <person name="Holder M."/>
            <person name="Jhangiani S."/>
            <person name="Johnson A."/>
            <person name="Khan Z."/>
            <person name="Li Z."/>
            <person name="Liu W."/>
            <person name="Liu X."/>
            <person name="Perez L."/>
            <person name="Shen H."/>
            <person name="Wang Q."/>
            <person name="Watt J."/>
            <person name="Xi L."/>
            <person name="Xin Y."/>
            <person name="Zhou J."/>
            <person name="Deng J."/>
            <person name="Jiang H."/>
            <person name="Liu Y."/>
            <person name="Qu J."/>
            <person name="Song X.-Z."/>
            <person name="Zhang L."/>
            <person name="Villasana D."/>
            <person name="Johnson A."/>
            <person name="Liu J."/>
            <person name="Liyanage D."/>
            <person name="Lorensuhewa L."/>
            <person name="Robinson T."/>
            <person name="Song A."/>
            <person name="Song B.-B."/>
            <person name="Dinh H."/>
            <person name="Thornton R."/>
            <person name="Coyle M."/>
            <person name="Francisco L."/>
            <person name="Jackson L."/>
            <person name="Javaid M."/>
            <person name="Korchina V."/>
            <person name="Kovar C."/>
            <person name="Mata R."/>
            <person name="Mathew T."/>
            <person name="Ngo R."/>
            <person name="Nguyen L."/>
            <person name="Nguyen N."/>
            <person name="Okwuonu G."/>
            <person name="Ongeri F."/>
            <person name="Pham C."/>
            <person name="Simmons D."/>
            <person name="Wilczek-Boney K."/>
            <person name="Hale W."/>
            <person name="Jakkamsetti A."/>
            <person name="Pham P."/>
            <person name="Ruth R."/>
            <person name="San Lucas F."/>
            <person name="Warren J."/>
            <person name="Zhang J."/>
            <person name="Zhao Z."/>
            <person name="Zhou C."/>
            <person name="Zhu D."/>
            <person name="Lee S."/>
            <person name="Bess C."/>
            <person name="Blankenburg K."/>
            <person name="Forbes L."/>
            <person name="Fu Q."/>
            <person name="Gubbala S."/>
            <person name="Hirani K."/>
            <person name="Jayaseelan J.C."/>
            <person name="Lara F."/>
            <person name="Munidasa M."/>
            <person name="Palculict T."/>
            <person name="Patil S."/>
            <person name="Pu L.-L."/>
            <person name="Saada N."/>
            <person name="Tang L."/>
            <person name="Weissenberger G."/>
            <person name="Zhu Y."/>
            <person name="Hemphill L."/>
            <person name="Shang Y."/>
            <person name="Youmans B."/>
            <person name="Ayvaz T."/>
            <person name="Ross M."/>
            <person name="Santibanez J."/>
            <person name="Aqrawi P."/>
            <person name="Gross S."/>
            <person name="Joshi V."/>
            <person name="Fowler G."/>
            <person name="Nazareth L."/>
            <person name="Reid J."/>
            <person name="Worley K."/>
            <person name="Petrosino J."/>
            <person name="Highlander S."/>
            <person name="Gibbs R."/>
        </authorList>
    </citation>
    <scope>NUCLEOTIDE SEQUENCE [LARGE SCALE GENOMIC DNA]</scope>
    <source>
        <strain evidence="1">ATCC 33269</strain>
    </source>
</reference>
<gene>
    <name evidence="1" type="ORF">HMPREF0663_11799</name>
</gene>
<organism evidence="1 2">
    <name type="scientific">Hoylesella oralis ATCC 33269</name>
    <dbReference type="NCBI Taxonomy" id="873533"/>
    <lineage>
        <taxon>Bacteria</taxon>
        <taxon>Pseudomonadati</taxon>
        <taxon>Bacteroidota</taxon>
        <taxon>Bacteroidia</taxon>
        <taxon>Bacteroidales</taxon>
        <taxon>Prevotellaceae</taxon>
        <taxon>Hoylesella</taxon>
    </lineage>
</organism>
<dbReference type="Proteomes" id="UP000005580">
    <property type="component" value="Unassembled WGS sequence"/>
</dbReference>
<evidence type="ECO:0000313" key="2">
    <source>
        <dbReference type="Proteomes" id="UP000005580"/>
    </source>
</evidence>
<accession>E7RRJ8</accession>
<dbReference type="RefSeq" id="WP_004369972.1">
    <property type="nucleotide sequence ID" value="NZ_GL833119.1"/>
</dbReference>
<sequence length="48" mass="5961">MSGIENRKTTWIWEVVVDEYRKSIYYTDGVLNKMKWYIHRRKIMSGMF</sequence>